<sequence>MATKNNPQFNPISVLVIDSHQISSWGVQTLINQDERFNVCGSATNTNDALTQALKHRPDVIILEPDLCNENGLNLIPKLIEQSGAKIIVLTSLRDLSIHDLAVVRGARGVLTKMEAPETLLKAIVKIHEGELWINRNATSRILMQIAAANAPKEITIQEKRLSSLTIKEQKVLYIMYSSSEKTLKQVAEKLHISEHTLRNHLASIYLKIEVRNRLELYVFCNKYMPPEVIAA</sequence>
<evidence type="ECO:0008006" key="8">
    <source>
        <dbReference type="Google" id="ProtNLM"/>
    </source>
</evidence>
<evidence type="ECO:0000256" key="1">
    <source>
        <dbReference type="ARBA" id="ARBA00022553"/>
    </source>
</evidence>
<accession>A0A254PYC4</accession>
<reference evidence="6 7" key="1">
    <citation type="submission" date="2017-05" db="EMBL/GenBank/DDBJ databases">
        <title>Polynucleobacter sp. MWH-K35W1 isolated from the permanently anoxic monimolimnion of a meromictic lake.</title>
        <authorList>
            <person name="Hahn M.W."/>
        </authorList>
    </citation>
    <scope>NUCLEOTIDE SEQUENCE [LARGE SCALE GENOMIC DNA]</scope>
    <source>
        <strain evidence="6 7">MWH-K35W1</strain>
    </source>
</reference>
<dbReference type="GO" id="GO:0003677">
    <property type="term" value="F:DNA binding"/>
    <property type="evidence" value="ECO:0007669"/>
    <property type="project" value="UniProtKB-KW"/>
</dbReference>
<evidence type="ECO:0000256" key="2">
    <source>
        <dbReference type="ARBA" id="ARBA00023125"/>
    </source>
</evidence>
<dbReference type="InterPro" id="IPR016032">
    <property type="entry name" value="Sig_transdc_resp-reg_C-effctor"/>
</dbReference>
<dbReference type="Gene3D" id="3.40.50.2300">
    <property type="match status" value="1"/>
</dbReference>
<dbReference type="EMBL" id="NGUO01000011">
    <property type="protein sequence ID" value="OWS71258.1"/>
    <property type="molecule type" value="Genomic_DNA"/>
</dbReference>
<name>A0A254PYC4_9BURK</name>
<dbReference type="Proteomes" id="UP000198104">
    <property type="component" value="Unassembled WGS sequence"/>
</dbReference>
<dbReference type="SMART" id="SM00421">
    <property type="entry name" value="HTH_LUXR"/>
    <property type="match status" value="1"/>
</dbReference>
<dbReference type="RefSeq" id="WP_088527669.1">
    <property type="nucleotide sequence ID" value="NZ_NGUO01000011.1"/>
</dbReference>
<dbReference type="InterPro" id="IPR011006">
    <property type="entry name" value="CheY-like_superfamily"/>
</dbReference>
<comment type="caution">
    <text evidence="3">Lacks conserved residue(s) required for the propagation of feature annotation.</text>
</comment>
<feature type="domain" description="Response regulatory" evidence="5">
    <location>
        <begin position="13"/>
        <end position="128"/>
    </location>
</feature>
<evidence type="ECO:0000313" key="7">
    <source>
        <dbReference type="Proteomes" id="UP000198104"/>
    </source>
</evidence>
<dbReference type="InterPro" id="IPR000792">
    <property type="entry name" value="Tscrpt_reg_LuxR_C"/>
</dbReference>
<comment type="caution">
    <text evidence="6">The sequence shown here is derived from an EMBL/GenBank/DDBJ whole genome shotgun (WGS) entry which is preliminary data.</text>
</comment>
<evidence type="ECO:0000259" key="5">
    <source>
        <dbReference type="PROSITE" id="PS50110"/>
    </source>
</evidence>
<protein>
    <recommendedName>
        <fullName evidence="8">DNA-binding response regulator</fullName>
    </recommendedName>
</protein>
<dbReference type="InterPro" id="IPR058245">
    <property type="entry name" value="NreC/VraR/RcsB-like_REC"/>
</dbReference>
<dbReference type="Pfam" id="PF00196">
    <property type="entry name" value="GerE"/>
    <property type="match status" value="1"/>
</dbReference>
<keyword evidence="1" id="KW-0597">Phosphoprotein</keyword>
<dbReference type="GO" id="GO:0006355">
    <property type="term" value="P:regulation of DNA-templated transcription"/>
    <property type="evidence" value="ECO:0007669"/>
    <property type="project" value="InterPro"/>
</dbReference>
<dbReference type="Pfam" id="PF00072">
    <property type="entry name" value="Response_reg"/>
    <property type="match status" value="1"/>
</dbReference>
<dbReference type="AlphaFoldDB" id="A0A254PYC4"/>
<keyword evidence="7" id="KW-1185">Reference proteome</keyword>
<evidence type="ECO:0000256" key="3">
    <source>
        <dbReference type="PROSITE-ProRule" id="PRU00169"/>
    </source>
</evidence>
<dbReference type="PROSITE" id="PS50110">
    <property type="entry name" value="RESPONSE_REGULATORY"/>
    <property type="match status" value="1"/>
</dbReference>
<evidence type="ECO:0000259" key="4">
    <source>
        <dbReference type="PROSITE" id="PS50043"/>
    </source>
</evidence>
<dbReference type="CDD" id="cd17535">
    <property type="entry name" value="REC_NarL-like"/>
    <property type="match status" value="1"/>
</dbReference>
<feature type="domain" description="HTH luxR-type" evidence="4">
    <location>
        <begin position="158"/>
        <end position="225"/>
    </location>
</feature>
<dbReference type="PROSITE" id="PS50043">
    <property type="entry name" value="HTH_LUXR_2"/>
    <property type="match status" value="1"/>
</dbReference>
<evidence type="ECO:0000313" key="6">
    <source>
        <dbReference type="EMBL" id="OWS71258.1"/>
    </source>
</evidence>
<dbReference type="SUPFAM" id="SSF52172">
    <property type="entry name" value="CheY-like"/>
    <property type="match status" value="1"/>
</dbReference>
<gene>
    <name evidence="6" type="ORF">CBI30_07370</name>
</gene>
<dbReference type="GO" id="GO:0000160">
    <property type="term" value="P:phosphorelay signal transduction system"/>
    <property type="evidence" value="ECO:0007669"/>
    <property type="project" value="InterPro"/>
</dbReference>
<dbReference type="PANTHER" id="PTHR43214:SF38">
    <property type="entry name" value="NITRATE_NITRITE RESPONSE REGULATOR PROTEIN NARL"/>
    <property type="match status" value="1"/>
</dbReference>
<proteinExistence type="predicted"/>
<dbReference type="InterPro" id="IPR039420">
    <property type="entry name" value="WalR-like"/>
</dbReference>
<dbReference type="SUPFAM" id="SSF46894">
    <property type="entry name" value="C-terminal effector domain of the bipartite response regulators"/>
    <property type="match status" value="1"/>
</dbReference>
<organism evidence="6 7">
    <name type="scientific">Polynucleobacter aenigmaticus</name>
    <dbReference type="NCBI Taxonomy" id="1743164"/>
    <lineage>
        <taxon>Bacteria</taxon>
        <taxon>Pseudomonadati</taxon>
        <taxon>Pseudomonadota</taxon>
        <taxon>Betaproteobacteria</taxon>
        <taxon>Burkholderiales</taxon>
        <taxon>Burkholderiaceae</taxon>
        <taxon>Polynucleobacter</taxon>
    </lineage>
</organism>
<dbReference type="SMART" id="SM00448">
    <property type="entry name" value="REC"/>
    <property type="match status" value="1"/>
</dbReference>
<dbReference type="OrthoDB" id="8585266at2"/>
<dbReference type="InterPro" id="IPR001789">
    <property type="entry name" value="Sig_transdc_resp-reg_receiver"/>
</dbReference>
<dbReference type="PANTHER" id="PTHR43214">
    <property type="entry name" value="TWO-COMPONENT RESPONSE REGULATOR"/>
    <property type="match status" value="1"/>
</dbReference>
<keyword evidence="2" id="KW-0238">DNA-binding</keyword>